<keyword evidence="6" id="KW-0411">Iron-sulfur</keyword>
<dbReference type="SFLD" id="SFLDF00299">
    <property type="entry name" value="anaerobic_ribonucleoside-triph"/>
    <property type="match status" value="1"/>
</dbReference>
<proteinExistence type="predicted"/>
<dbReference type="PANTHER" id="PTHR30352:SF2">
    <property type="entry name" value="ANAEROBIC RIBONUCLEOSIDE-TRIPHOSPHATE REDUCTASE-ACTIVATING PROTEIN"/>
    <property type="match status" value="1"/>
</dbReference>
<dbReference type="CDD" id="cd01335">
    <property type="entry name" value="Radical_SAM"/>
    <property type="match status" value="1"/>
</dbReference>
<dbReference type="SFLD" id="SFLDG01063">
    <property type="entry name" value="activating_enzymes__group_1"/>
    <property type="match status" value="1"/>
</dbReference>
<evidence type="ECO:0000256" key="2">
    <source>
        <dbReference type="ARBA" id="ARBA00022485"/>
    </source>
</evidence>
<dbReference type="InterPro" id="IPR012837">
    <property type="entry name" value="NrdG"/>
</dbReference>
<keyword evidence="3" id="KW-0949">S-adenosyl-L-methionine</keyword>
<dbReference type="EMBL" id="JXSU01000007">
    <property type="protein sequence ID" value="KIS22990.1"/>
    <property type="molecule type" value="Genomic_DNA"/>
</dbReference>
<evidence type="ECO:0000256" key="6">
    <source>
        <dbReference type="ARBA" id="ARBA00023014"/>
    </source>
</evidence>
<dbReference type="SFLD" id="SFLDG01066">
    <property type="entry name" value="organic_radical-activating_enz"/>
    <property type="match status" value="1"/>
</dbReference>
<sequence>MEIRIHRILPKTEVEGPGTRCCIWVQGCPIHCKGCGAKETWDFKGGELLDTDEVFNIIKNSKEIEGVTFLGGEPFAQASAVYDIALRVKNIGLTVLIFTGYTYEHILKSNKKEWNDLLSVTDLLIDGPFDETKFDISRPWVGSSNQNYRFLTSSYKHLENNLNSIKNKIEVRLHKNGTIFLNGMGDFNSLKNKLKNLEEGE</sequence>
<reference evidence="7 8" key="1">
    <citation type="submission" date="2014-06" db="EMBL/GenBank/DDBJ databases">
        <title>Genome characterization of distinct group I Clostridium botulinum lineages.</title>
        <authorList>
            <person name="Giordani F."/>
            <person name="Anselmo A."/>
            <person name="Fillo S."/>
            <person name="Palozzi A.M."/>
            <person name="Fortunato A."/>
            <person name="Gentile B."/>
            <person name="Ciammaruconi A."/>
            <person name="Anniballi F."/>
            <person name="De Medici D."/>
            <person name="Lista F."/>
        </authorList>
    </citation>
    <scope>NUCLEOTIDE SEQUENCE [LARGE SCALE GENOMIC DNA]</scope>
    <source>
        <strain evidence="7 8">B2 450</strain>
    </source>
</reference>
<evidence type="ECO:0000256" key="1">
    <source>
        <dbReference type="ARBA" id="ARBA00001966"/>
    </source>
</evidence>
<dbReference type="HOGENOM" id="CLU_089926_1_0_9"/>
<keyword evidence="5" id="KW-0408">Iron</keyword>
<evidence type="ECO:0000313" key="7">
    <source>
        <dbReference type="EMBL" id="KIS22990.1"/>
    </source>
</evidence>
<dbReference type="InterPro" id="IPR013785">
    <property type="entry name" value="Aldolase_TIM"/>
</dbReference>
<dbReference type="AlphaFoldDB" id="A0A0D1BRP5"/>
<dbReference type="Proteomes" id="UP000032250">
    <property type="component" value="Unassembled WGS sequence"/>
</dbReference>
<dbReference type="GO" id="GO:0004748">
    <property type="term" value="F:ribonucleoside-diphosphate reductase activity, thioredoxin disulfide as acceptor"/>
    <property type="evidence" value="ECO:0007669"/>
    <property type="project" value="TreeGrafter"/>
</dbReference>
<keyword evidence="4" id="KW-0479">Metal-binding</keyword>
<keyword evidence="2" id="KW-0004">4Fe-4S</keyword>
<evidence type="ECO:0000256" key="3">
    <source>
        <dbReference type="ARBA" id="ARBA00022691"/>
    </source>
</evidence>
<dbReference type="InterPro" id="IPR007197">
    <property type="entry name" value="rSAM"/>
</dbReference>
<organism evidence="7 8">
    <name type="scientific">Clostridium botulinum B2 450</name>
    <dbReference type="NCBI Taxonomy" id="1379739"/>
    <lineage>
        <taxon>Bacteria</taxon>
        <taxon>Bacillati</taxon>
        <taxon>Bacillota</taxon>
        <taxon>Clostridia</taxon>
        <taxon>Eubacteriales</taxon>
        <taxon>Clostridiaceae</taxon>
        <taxon>Clostridium</taxon>
    </lineage>
</organism>
<dbReference type="PANTHER" id="PTHR30352">
    <property type="entry name" value="PYRUVATE FORMATE-LYASE-ACTIVATING ENZYME"/>
    <property type="match status" value="1"/>
</dbReference>
<comment type="caution">
    <text evidence="7">The sequence shown here is derived from an EMBL/GenBank/DDBJ whole genome shotgun (WGS) entry which is preliminary data.</text>
</comment>
<dbReference type="Gene3D" id="3.20.20.70">
    <property type="entry name" value="Aldolase class I"/>
    <property type="match status" value="1"/>
</dbReference>
<dbReference type="GO" id="GO:0051539">
    <property type="term" value="F:4 iron, 4 sulfur cluster binding"/>
    <property type="evidence" value="ECO:0007669"/>
    <property type="project" value="UniProtKB-KW"/>
</dbReference>
<dbReference type="InterPro" id="IPR058240">
    <property type="entry name" value="rSAM_sf"/>
</dbReference>
<name>A0A0D1BRP5_CLOBO</name>
<dbReference type="Pfam" id="PF13353">
    <property type="entry name" value="Fer4_12"/>
    <property type="match status" value="1"/>
</dbReference>
<evidence type="ECO:0000256" key="5">
    <source>
        <dbReference type="ARBA" id="ARBA00023004"/>
    </source>
</evidence>
<comment type="cofactor">
    <cofactor evidence="1">
        <name>[4Fe-4S] cluster</name>
        <dbReference type="ChEBI" id="CHEBI:49883"/>
    </cofactor>
</comment>
<evidence type="ECO:0000313" key="8">
    <source>
        <dbReference type="Proteomes" id="UP000032250"/>
    </source>
</evidence>
<dbReference type="InterPro" id="IPR034457">
    <property type="entry name" value="Organic_radical-activating"/>
</dbReference>
<dbReference type="PATRIC" id="fig|1379739.3.peg.1347"/>
<accession>A0A0D1BRP5</accession>
<dbReference type="OrthoDB" id="9782387at2"/>
<dbReference type="RefSeq" id="WP_003489337.1">
    <property type="nucleotide sequence ID" value="NZ_JXSU01000007.1"/>
</dbReference>
<gene>
    <name evidence="7" type="ORF">N495_05130</name>
</gene>
<dbReference type="SUPFAM" id="SSF102114">
    <property type="entry name" value="Radical SAM enzymes"/>
    <property type="match status" value="1"/>
</dbReference>
<dbReference type="GO" id="GO:0046872">
    <property type="term" value="F:metal ion binding"/>
    <property type="evidence" value="ECO:0007669"/>
    <property type="project" value="UniProtKB-KW"/>
</dbReference>
<dbReference type="SFLD" id="SFLDS00029">
    <property type="entry name" value="Radical_SAM"/>
    <property type="match status" value="1"/>
</dbReference>
<protein>
    <submittedName>
        <fullName evidence="7">Ribonucleoside-triphosphate reductase activating protein</fullName>
    </submittedName>
</protein>
<dbReference type="GO" id="GO:0043365">
    <property type="term" value="F:[formate-C-acetyltransferase]-activating enzyme activity"/>
    <property type="evidence" value="ECO:0007669"/>
    <property type="project" value="InterPro"/>
</dbReference>
<evidence type="ECO:0000256" key="4">
    <source>
        <dbReference type="ARBA" id="ARBA00022723"/>
    </source>
</evidence>